<keyword evidence="2" id="KW-1185">Reference proteome</keyword>
<dbReference type="Proteomes" id="UP000245362">
    <property type="component" value="Unassembled WGS sequence"/>
</dbReference>
<gene>
    <name evidence="1" type="ORF">DI392_17500</name>
</gene>
<proteinExistence type="predicted"/>
<comment type="caution">
    <text evidence="1">The sequence shown here is derived from an EMBL/GenBank/DDBJ whole genome shotgun (WGS) entry which is preliminary data.</text>
</comment>
<name>A0A2U3B612_9VIBR</name>
<dbReference type="Pfam" id="PF13730">
    <property type="entry name" value="HTH_36"/>
    <property type="match status" value="1"/>
</dbReference>
<dbReference type="EMBL" id="QFWT01000011">
    <property type="protein sequence ID" value="PWI32155.1"/>
    <property type="molecule type" value="Genomic_DNA"/>
</dbReference>
<dbReference type="RefSeq" id="WP_109320984.1">
    <property type="nucleotide sequence ID" value="NZ_QFWT01000011.1"/>
</dbReference>
<evidence type="ECO:0000313" key="1">
    <source>
        <dbReference type="EMBL" id="PWI32155.1"/>
    </source>
</evidence>
<sequence>MKPHPDFKHIKEMHYRFCDEMTHVRGNDRYLLMTLCRFANHKNQCWRTIPTLSKLMGVSESTIKRSAKNLEQMKIILVCRKRETGSKSHPNIYVLNLPYSYFDEVNLTSTKDVDGVSLTPTTELDQVSVTPATVFDEVTMTSTTPFDGVNLTPIVDNSENNSDTGTVDQVTVTPKQGSICSFDEVNLTPKYKVNINNNINTGGASSKLAPLPSDIFSESLSSDMMNLWTYIKGFVKRRHKRTLPETPSKQDLDAMHWVVEEFSVDPQSKDDCLAMCEFVIDELGDSDKLLNPLVRLKMAAKEHPEGDMRFYERYMGFECG</sequence>
<reference evidence="1 2" key="1">
    <citation type="submission" date="2018-05" db="EMBL/GenBank/DDBJ databases">
        <title>Vibrio limimaris sp. nov., isolated from marine sediment.</title>
        <authorList>
            <person name="Li C.-M."/>
        </authorList>
    </citation>
    <scope>NUCLEOTIDE SEQUENCE [LARGE SCALE GENOMIC DNA]</scope>
    <source>
        <strain evidence="1 2">E4404</strain>
    </source>
</reference>
<evidence type="ECO:0008006" key="3">
    <source>
        <dbReference type="Google" id="ProtNLM"/>
    </source>
</evidence>
<protein>
    <recommendedName>
        <fullName evidence="3">Helix-turn-helix domain-containing protein</fullName>
    </recommendedName>
</protein>
<evidence type="ECO:0000313" key="2">
    <source>
        <dbReference type="Proteomes" id="UP000245362"/>
    </source>
</evidence>
<accession>A0A2U3B612</accession>
<organism evidence="1 2">
    <name type="scientific">Vibrio albus</name>
    <dbReference type="NCBI Taxonomy" id="2200953"/>
    <lineage>
        <taxon>Bacteria</taxon>
        <taxon>Pseudomonadati</taxon>
        <taxon>Pseudomonadota</taxon>
        <taxon>Gammaproteobacteria</taxon>
        <taxon>Vibrionales</taxon>
        <taxon>Vibrionaceae</taxon>
        <taxon>Vibrio</taxon>
    </lineage>
</organism>
<dbReference type="AlphaFoldDB" id="A0A2U3B612"/>
<dbReference type="Gene3D" id="1.10.10.10">
    <property type="entry name" value="Winged helix-like DNA-binding domain superfamily/Winged helix DNA-binding domain"/>
    <property type="match status" value="1"/>
</dbReference>
<dbReference type="InterPro" id="IPR036388">
    <property type="entry name" value="WH-like_DNA-bd_sf"/>
</dbReference>